<proteinExistence type="predicted"/>
<sequence>MKMDRELQNAILKRLNEDAFELVHWDDIKGLADDEKNATQCLIYMEHHGLVELITTTLLEGGTKVEAAKITGDGQDYIDPEGGLGAELNVLTVNLHEDTLRRLLELGIAQGNISQAEKSRVKTQIQALPADSIKHLTMKLMDWGLENAPRAIQLISTLSKGS</sequence>
<dbReference type="EMBL" id="BAABDS010000046">
    <property type="protein sequence ID" value="GAA3721261.1"/>
    <property type="molecule type" value="Genomic_DNA"/>
</dbReference>
<accession>A0ABP7EPV8</accession>
<dbReference type="RefSeq" id="WP_344965797.1">
    <property type="nucleotide sequence ID" value="NZ_BAABDS010000046.1"/>
</dbReference>
<reference evidence="2" key="1">
    <citation type="journal article" date="2019" name="Int. J. Syst. Evol. Microbiol.">
        <title>The Global Catalogue of Microorganisms (GCM) 10K type strain sequencing project: providing services to taxonomists for standard genome sequencing and annotation.</title>
        <authorList>
            <consortium name="The Broad Institute Genomics Platform"/>
            <consortium name="The Broad Institute Genome Sequencing Center for Infectious Disease"/>
            <person name="Wu L."/>
            <person name="Ma J."/>
        </authorList>
    </citation>
    <scope>NUCLEOTIDE SEQUENCE [LARGE SCALE GENOMIC DNA]</scope>
    <source>
        <strain evidence="2">JCM 17329</strain>
    </source>
</reference>
<gene>
    <name evidence="1" type="ORF">GCM10022421_32300</name>
</gene>
<evidence type="ECO:0000313" key="2">
    <source>
        <dbReference type="Proteomes" id="UP001501479"/>
    </source>
</evidence>
<protein>
    <recommendedName>
        <fullName evidence="3">DUF2513 domain-containing protein</fullName>
    </recommendedName>
</protein>
<name>A0ABP7EPV8_9GAMM</name>
<keyword evidence="2" id="KW-1185">Reference proteome</keyword>
<organism evidence="1 2">
    <name type="scientific">Oceanisphaera sediminis</name>
    <dbReference type="NCBI Taxonomy" id="981381"/>
    <lineage>
        <taxon>Bacteria</taxon>
        <taxon>Pseudomonadati</taxon>
        <taxon>Pseudomonadota</taxon>
        <taxon>Gammaproteobacteria</taxon>
        <taxon>Aeromonadales</taxon>
        <taxon>Aeromonadaceae</taxon>
        <taxon>Oceanisphaera</taxon>
    </lineage>
</organism>
<comment type="caution">
    <text evidence="1">The sequence shown here is derived from an EMBL/GenBank/DDBJ whole genome shotgun (WGS) entry which is preliminary data.</text>
</comment>
<evidence type="ECO:0000313" key="1">
    <source>
        <dbReference type="EMBL" id="GAA3721261.1"/>
    </source>
</evidence>
<dbReference type="Proteomes" id="UP001501479">
    <property type="component" value="Unassembled WGS sequence"/>
</dbReference>
<evidence type="ECO:0008006" key="3">
    <source>
        <dbReference type="Google" id="ProtNLM"/>
    </source>
</evidence>